<dbReference type="EMBL" id="CCRF01000098">
    <property type="protein sequence ID" value="CEE03020.1"/>
    <property type="molecule type" value="Genomic_DNA"/>
</dbReference>
<evidence type="ECO:0000313" key="2">
    <source>
        <dbReference type="Proteomes" id="UP000040576"/>
    </source>
</evidence>
<gene>
    <name evidence="1" type="ORF">BT1A1_3238</name>
</gene>
<dbReference type="AlphaFoldDB" id="A0A090J531"/>
<dbReference type="Proteomes" id="UP000040576">
    <property type="component" value="Unassembled WGS sequence"/>
</dbReference>
<name>A0A090J531_9BACI</name>
<keyword evidence="2" id="KW-1185">Reference proteome</keyword>
<evidence type="ECO:0000313" key="1">
    <source>
        <dbReference type="EMBL" id="CEE03020.1"/>
    </source>
</evidence>
<dbReference type="RefSeq" id="WP_051989189.1">
    <property type="nucleotide sequence ID" value="NZ_CCRF01000098.1"/>
</dbReference>
<reference evidence="1 2" key="1">
    <citation type="submission" date="2014-07" db="EMBL/GenBank/DDBJ databases">
        <authorList>
            <person name="Wibberg Daniel"/>
        </authorList>
    </citation>
    <scope>NUCLEOTIDE SEQUENCE [LARGE SCALE GENOMIC DNA]</scope>
</reference>
<protein>
    <submittedName>
        <fullName evidence="1">Uncharacterized protein</fullName>
    </submittedName>
</protein>
<proteinExistence type="predicted"/>
<organism evidence="1 2">
    <name type="scientific">Caldibacillus thermoamylovorans</name>
    <dbReference type="NCBI Taxonomy" id="35841"/>
    <lineage>
        <taxon>Bacteria</taxon>
        <taxon>Bacillati</taxon>
        <taxon>Bacillota</taxon>
        <taxon>Bacilli</taxon>
        <taxon>Bacillales</taxon>
        <taxon>Bacillaceae</taxon>
        <taxon>Caldibacillus</taxon>
    </lineage>
</organism>
<sequence length="199" mass="22750">MSFSVILLDDEERNQTLLKSDPLFHRLTEYQKIEAINKADNLGREASAWLQSSYTNRDARVILEQMGVDIITDYHSNGPFIPFSVYREKNNRIILYVAVVEKLVEQLIVYTQIQHQEVLLNKVTNIILFHELFHHLEATKYGSASKLVKVPVITFGIIKISTGIQALSEIGAHTFARECVGPIESYLEFNLKEVMKNGL</sequence>
<accession>A0A090J531</accession>